<dbReference type="InterPro" id="IPR023562">
    <property type="entry name" value="ClpP/TepA"/>
</dbReference>
<evidence type="ECO:0000256" key="1">
    <source>
        <dbReference type="ARBA" id="ARBA00022670"/>
    </source>
</evidence>
<organism evidence="5 6">
    <name type="scientific">Pseudomonas aeruginosa</name>
    <dbReference type="NCBI Taxonomy" id="287"/>
    <lineage>
        <taxon>Bacteria</taxon>
        <taxon>Pseudomonadati</taxon>
        <taxon>Pseudomonadota</taxon>
        <taxon>Gammaproteobacteria</taxon>
        <taxon>Pseudomonadales</taxon>
        <taxon>Pseudomonadaceae</taxon>
        <taxon>Pseudomonas</taxon>
    </lineage>
</organism>
<proteinExistence type="predicted"/>
<dbReference type="InterPro" id="IPR029045">
    <property type="entry name" value="ClpP/crotonase-like_dom_sf"/>
</dbReference>
<dbReference type="NCBIfam" id="NF045542">
    <property type="entry name" value="Clp_rel_HeadMat"/>
    <property type="match status" value="1"/>
</dbReference>
<evidence type="ECO:0000313" key="5">
    <source>
        <dbReference type="EMBL" id="RMS65425.1"/>
    </source>
</evidence>
<keyword evidence="1" id="KW-0645">Protease</keyword>
<dbReference type="EMBL" id="RBSQ01000087">
    <property type="protein sequence ID" value="RMS65425.1"/>
    <property type="molecule type" value="Genomic_DNA"/>
</dbReference>
<dbReference type="AlphaFoldDB" id="A0A3M5ESY0"/>
<gene>
    <name evidence="5" type="ORF">ALP65_00830</name>
</gene>
<dbReference type="GO" id="GO:0051117">
    <property type="term" value="F:ATPase binding"/>
    <property type="evidence" value="ECO:0007669"/>
    <property type="project" value="TreeGrafter"/>
</dbReference>
<evidence type="ECO:0000313" key="6">
    <source>
        <dbReference type="Proteomes" id="UP000270834"/>
    </source>
</evidence>
<sequence>MTEQSALRAQALALGLHIFNKIPDVPAPQDETWYRIKAAAEGEPDQAIEVYIYGEIGTWGITANQFIQDLKAVDDGSSPVLVAFNSIGGDLFDGLAIHNVLNRLGERCTARIDALAASAASVAACGAHRLEMASNSMLMIHNPWTWAGGDADDLRKVAEVLDQTLEAIVASYKRKAPEIDDGELRQMIKDETWLTASEATTLGFCDEVLDGVAVKAVVGDGGALRKYRNTPQTLLAQLDKPPLSDTPAPTEDPVLEPDPEPPVTQPTAAALAARIIRSCSEAGIRNLVEALTLAGNLKDEASIDAAVTRAKAVRDLCVSARLPELAADYVKAGLEPDAVRARLFDKLAGNGFGEIINTPPLEDDPTPPSKARAATPSKVYAARRAAQTAKPKASKGEA</sequence>
<keyword evidence="3" id="KW-0720">Serine protease</keyword>
<accession>A0A3M5ESY0</accession>
<evidence type="ECO:0000256" key="3">
    <source>
        <dbReference type="ARBA" id="ARBA00022825"/>
    </source>
</evidence>
<dbReference type="SUPFAM" id="SSF52096">
    <property type="entry name" value="ClpP/crotonase"/>
    <property type="match status" value="1"/>
</dbReference>
<dbReference type="Pfam" id="PF00574">
    <property type="entry name" value="CLP_protease"/>
    <property type="match status" value="1"/>
</dbReference>
<name>A0A3M5ESY0_PSEAI</name>
<reference evidence="5 6" key="1">
    <citation type="submission" date="2018-08" db="EMBL/GenBank/DDBJ databases">
        <title>Recombination of ecologically and evolutionarily significant loci maintains genetic cohesion in the Pseudomonas syringae species complex.</title>
        <authorList>
            <person name="Dillon M."/>
            <person name="Thakur S."/>
            <person name="Almeida R.N.D."/>
            <person name="Weir B.S."/>
            <person name="Guttman D.S."/>
        </authorList>
    </citation>
    <scope>NUCLEOTIDE SEQUENCE [LARGE SCALE GENOMIC DNA]</scope>
    <source>
        <strain evidence="5 6">ICMP 7846</strain>
    </source>
</reference>
<dbReference type="Proteomes" id="UP000270834">
    <property type="component" value="Unassembled WGS sequence"/>
</dbReference>
<dbReference type="PANTHER" id="PTHR10381:SF70">
    <property type="entry name" value="ATP-DEPENDENT CLP PROTEASE PROTEOLYTIC SUBUNIT"/>
    <property type="match status" value="1"/>
</dbReference>
<feature type="region of interest" description="Disordered" evidence="4">
    <location>
        <begin position="355"/>
        <end position="398"/>
    </location>
</feature>
<dbReference type="GO" id="GO:0009368">
    <property type="term" value="C:endopeptidase Clp complex"/>
    <property type="evidence" value="ECO:0007669"/>
    <property type="project" value="TreeGrafter"/>
</dbReference>
<dbReference type="PANTHER" id="PTHR10381">
    <property type="entry name" value="ATP-DEPENDENT CLP PROTEASE PROTEOLYTIC SUBUNIT"/>
    <property type="match status" value="1"/>
</dbReference>
<evidence type="ECO:0000256" key="2">
    <source>
        <dbReference type="ARBA" id="ARBA00022801"/>
    </source>
</evidence>
<protein>
    <submittedName>
        <fullName evidence="5">Uncharacterized protein</fullName>
    </submittedName>
</protein>
<keyword evidence="2" id="KW-0378">Hydrolase</keyword>
<dbReference type="Gene3D" id="3.90.226.10">
    <property type="entry name" value="2-enoyl-CoA Hydratase, Chain A, domain 1"/>
    <property type="match status" value="1"/>
</dbReference>
<evidence type="ECO:0000256" key="4">
    <source>
        <dbReference type="SAM" id="MobiDB-lite"/>
    </source>
</evidence>
<dbReference type="GO" id="GO:0006515">
    <property type="term" value="P:protein quality control for misfolded or incompletely synthesized proteins"/>
    <property type="evidence" value="ECO:0007669"/>
    <property type="project" value="TreeGrafter"/>
</dbReference>
<dbReference type="RefSeq" id="WP_014602836.1">
    <property type="nucleotide sequence ID" value="NZ_CACPEO010000008.1"/>
</dbReference>
<feature type="region of interest" description="Disordered" evidence="4">
    <location>
        <begin position="235"/>
        <end position="265"/>
    </location>
</feature>
<dbReference type="GO" id="GO:0004252">
    <property type="term" value="F:serine-type endopeptidase activity"/>
    <property type="evidence" value="ECO:0007669"/>
    <property type="project" value="TreeGrafter"/>
</dbReference>
<dbReference type="GO" id="GO:0004176">
    <property type="term" value="F:ATP-dependent peptidase activity"/>
    <property type="evidence" value="ECO:0007669"/>
    <property type="project" value="TreeGrafter"/>
</dbReference>
<comment type="caution">
    <text evidence="5">The sequence shown here is derived from an EMBL/GenBank/DDBJ whole genome shotgun (WGS) entry which is preliminary data.</text>
</comment>
<dbReference type="CDD" id="cd07016">
    <property type="entry name" value="S14_ClpP_1"/>
    <property type="match status" value="1"/>
</dbReference>